<name>A0A6G1JQ81_9PLEO</name>
<proteinExistence type="predicted"/>
<reference evidence="1" key="1">
    <citation type="journal article" date="2020" name="Stud. Mycol.">
        <title>101 Dothideomycetes genomes: a test case for predicting lifestyles and emergence of pathogens.</title>
        <authorList>
            <person name="Haridas S."/>
            <person name="Albert R."/>
            <person name="Binder M."/>
            <person name="Bloem J."/>
            <person name="Labutti K."/>
            <person name="Salamov A."/>
            <person name="Andreopoulos B."/>
            <person name="Baker S."/>
            <person name="Barry K."/>
            <person name="Bills G."/>
            <person name="Bluhm B."/>
            <person name="Cannon C."/>
            <person name="Castanera R."/>
            <person name="Culley D."/>
            <person name="Daum C."/>
            <person name="Ezra D."/>
            <person name="Gonzalez J."/>
            <person name="Henrissat B."/>
            <person name="Kuo A."/>
            <person name="Liang C."/>
            <person name="Lipzen A."/>
            <person name="Lutzoni F."/>
            <person name="Magnuson J."/>
            <person name="Mondo S."/>
            <person name="Nolan M."/>
            <person name="Ohm R."/>
            <person name="Pangilinan J."/>
            <person name="Park H.-J."/>
            <person name="Ramirez L."/>
            <person name="Alfaro M."/>
            <person name="Sun H."/>
            <person name="Tritt A."/>
            <person name="Yoshinaga Y."/>
            <person name="Zwiers L.-H."/>
            <person name="Turgeon B."/>
            <person name="Goodwin S."/>
            <person name="Spatafora J."/>
            <person name="Crous P."/>
            <person name="Grigoriev I."/>
        </authorList>
    </citation>
    <scope>NUCLEOTIDE SEQUENCE</scope>
    <source>
        <strain evidence="1">CBS 279.74</strain>
    </source>
</reference>
<dbReference type="EMBL" id="MU005866">
    <property type="protein sequence ID" value="KAF2702381.1"/>
    <property type="molecule type" value="Genomic_DNA"/>
</dbReference>
<accession>A0A6G1JQ81</accession>
<evidence type="ECO:0000313" key="1">
    <source>
        <dbReference type="EMBL" id="KAF2702381.1"/>
    </source>
</evidence>
<organism evidence="1 2">
    <name type="scientific">Pleomassaria siparia CBS 279.74</name>
    <dbReference type="NCBI Taxonomy" id="1314801"/>
    <lineage>
        <taxon>Eukaryota</taxon>
        <taxon>Fungi</taxon>
        <taxon>Dikarya</taxon>
        <taxon>Ascomycota</taxon>
        <taxon>Pezizomycotina</taxon>
        <taxon>Dothideomycetes</taxon>
        <taxon>Pleosporomycetidae</taxon>
        <taxon>Pleosporales</taxon>
        <taxon>Pleomassariaceae</taxon>
        <taxon>Pleomassaria</taxon>
    </lineage>
</organism>
<sequence length="104" mass="10719">MWGGGTGALPVAGVFGGSVQRVVNGFTVDHSDMCALPAGLRGGVSALPGPVGPCVVGLSVHAWSVDSQWITVMCAPYLGAQGVVRVRLSPSRLHPPCELRRRTA</sequence>
<gene>
    <name evidence="1" type="ORF">K504DRAFT_47855</name>
</gene>
<protein>
    <submittedName>
        <fullName evidence="1">Uncharacterized protein</fullName>
    </submittedName>
</protein>
<dbReference type="Proteomes" id="UP000799428">
    <property type="component" value="Unassembled WGS sequence"/>
</dbReference>
<evidence type="ECO:0000313" key="2">
    <source>
        <dbReference type="Proteomes" id="UP000799428"/>
    </source>
</evidence>
<keyword evidence="2" id="KW-1185">Reference proteome</keyword>
<dbReference type="AlphaFoldDB" id="A0A6G1JQ81"/>